<keyword evidence="6 8" id="KW-0408">Iron</keyword>
<dbReference type="PRINTS" id="PR00463">
    <property type="entry name" value="EP450I"/>
</dbReference>
<keyword evidence="5 9" id="KW-0560">Oxidoreductase</keyword>
<dbReference type="AlphaFoldDB" id="E8U7B0"/>
<evidence type="ECO:0000256" key="8">
    <source>
        <dbReference type="PIRSR" id="PIRSR602401-1"/>
    </source>
</evidence>
<dbReference type="STRING" id="709986.Deima_1298"/>
<dbReference type="PROSITE" id="PS00086">
    <property type="entry name" value="CYTOCHROME_P450"/>
    <property type="match status" value="1"/>
</dbReference>
<dbReference type="Pfam" id="PF00067">
    <property type="entry name" value="p450"/>
    <property type="match status" value="1"/>
</dbReference>
<evidence type="ECO:0000256" key="7">
    <source>
        <dbReference type="ARBA" id="ARBA00023033"/>
    </source>
</evidence>
<sequence length="450" mass="49099" precursor="true">MTASAPPLARGWPVLGSALDLAADTRGFLTRTYQDLGPVFRVHAGPERLMVLAGAEANVFAARQGAQLFRSKEFWQDNDREMGGVTRSLISVDGEEHRAFRRVERRAYSRSHFEANVRPVLAVAAEDLLPYRPGDTLRVAPWCKATVTEQLARVAVTGTARPYLADILAFVQTGLMVTVTRRWPRAALRTPRYLQAKARVYRMVDDLVAWHRAHPPVDRAPDLVDDVLAAQAAAPDFWSDADVRLAAMGAFIAGLDTAANSLAFVLYRLHRHPDVLEAVRAEVDAAFADGPPRAEALGRMPHLHHAVMETLRLHPIAPAITRTANEAFTFAGHTVPAGSQVLIATSVAHGLDQLYPHAATFDPARFEPGRAEHRQPGAYAPFGVGTHTCLGSGLAEGLIMLNAAAVVRTLDLHLDPAYRLREVARPTPSPDARLTLSVRAVRHHPVTLLA</sequence>
<accession>E8U7B0</accession>
<dbReference type="OrthoDB" id="9764248at2"/>
<evidence type="ECO:0000256" key="6">
    <source>
        <dbReference type="ARBA" id="ARBA00023004"/>
    </source>
</evidence>
<dbReference type="GO" id="GO:0005506">
    <property type="term" value="F:iron ion binding"/>
    <property type="evidence" value="ECO:0007669"/>
    <property type="project" value="InterPro"/>
</dbReference>
<keyword evidence="3 8" id="KW-0349">Heme</keyword>
<dbReference type="Proteomes" id="UP000008635">
    <property type="component" value="Chromosome"/>
</dbReference>
<evidence type="ECO:0000313" key="11">
    <source>
        <dbReference type="Proteomes" id="UP000008635"/>
    </source>
</evidence>
<dbReference type="RefSeq" id="WP_013556454.1">
    <property type="nucleotide sequence ID" value="NC_014958.1"/>
</dbReference>
<gene>
    <name evidence="10" type="ordered locus">Deima_1298</name>
</gene>
<comment type="cofactor">
    <cofactor evidence="1 8">
        <name>heme</name>
        <dbReference type="ChEBI" id="CHEBI:30413"/>
    </cofactor>
</comment>
<keyword evidence="4 8" id="KW-0479">Metal-binding</keyword>
<evidence type="ECO:0000256" key="5">
    <source>
        <dbReference type="ARBA" id="ARBA00023002"/>
    </source>
</evidence>
<evidence type="ECO:0000256" key="9">
    <source>
        <dbReference type="RuleBase" id="RU000461"/>
    </source>
</evidence>
<dbReference type="HOGENOM" id="CLU_001570_5_1_0"/>
<evidence type="ECO:0000256" key="3">
    <source>
        <dbReference type="ARBA" id="ARBA00022617"/>
    </source>
</evidence>
<dbReference type="InterPro" id="IPR036396">
    <property type="entry name" value="Cyt_P450_sf"/>
</dbReference>
<dbReference type="KEGG" id="dmr:Deima_1298"/>
<dbReference type="PANTHER" id="PTHR24286">
    <property type="entry name" value="CYTOCHROME P450 26"/>
    <property type="match status" value="1"/>
</dbReference>
<reference evidence="11" key="2">
    <citation type="submission" date="2011-01" db="EMBL/GenBank/DDBJ databases">
        <title>The complete genome of Deinococcus maricopensis DSM 21211.</title>
        <authorList>
            <consortium name="US DOE Joint Genome Institute (JGI-PGF)"/>
            <person name="Lucas S."/>
            <person name="Copeland A."/>
            <person name="Lapidus A."/>
            <person name="Goodwin L."/>
            <person name="Pitluck S."/>
            <person name="Kyrpides N."/>
            <person name="Mavromatis K."/>
            <person name="Pagani I."/>
            <person name="Ivanova N."/>
            <person name="Ovchinnikova G."/>
            <person name="Zeytun A."/>
            <person name="Detter J.C."/>
            <person name="Han C."/>
            <person name="Land M."/>
            <person name="Hauser L."/>
            <person name="Markowitz V."/>
            <person name="Cheng J.-F."/>
            <person name="Hugenholtz P."/>
            <person name="Woyke T."/>
            <person name="Wu D."/>
            <person name="Pukall R."/>
            <person name="Gehrich-Schroeter G."/>
            <person name="Brambilla E."/>
            <person name="Klenk H.-P."/>
            <person name="Eisen J.A."/>
        </authorList>
    </citation>
    <scope>NUCLEOTIDE SEQUENCE [LARGE SCALE GENOMIC DNA]</scope>
    <source>
        <strain evidence="11">DSM 21211 / LMG 22137 / NRRL B-23946 / LB-34</strain>
    </source>
</reference>
<dbReference type="Gene3D" id="1.10.630.10">
    <property type="entry name" value="Cytochrome P450"/>
    <property type="match status" value="1"/>
</dbReference>
<evidence type="ECO:0000313" key="10">
    <source>
        <dbReference type="EMBL" id="ADV66949.1"/>
    </source>
</evidence>
<dbReference type="PRINTS" id="PR00385">
    <property type="entry name" value="P450"/>
</dbReference>
<name>E8U7B0_DEIML</name>
<dbReference type="EMBL" id="CP002454">
    <property type="protein sequence ID" value="ADV66949.1"/>
    <property type="molecule type" value="Genomic_DNA"/>
</dbReference>
<dbReference type="GO" id="GO:0020037">
    <property type="term" value="F:heme binding"/>
    <property type="evidence" value="ECO:0007669"/>
    <property type="project" value="InterPro"/>
</dbReference>
<reference evidence="10 11" key="1">
    <citation type="journal article" date="2011" name="Stand. Genomic Sci.">
        <title>Complete genome sequence of Deinococcus maricopensis type strain (LB-34).</title>
        <authorList>
            <person name="Pukall R."/>
            <person name="Zeytun A."/>
            <person name="Lucas S."/>
            <person name="Lapidus A."/>
            <person name="Hammon N."/>
            <person name="Deshpande S."/>
            <person name="Nolan M."/>
            <person name="Cheng J.F."/>
            <person name="Pitluck S."/>
            <person name="Liolios K."/>
            <person name="Pagani I."/>
            <person name="Mikhailova N."/>
            <person name="Ivanova N."/>
            <person name="Mavromatis K."/>
            <person name="Pati A."/>
            <person name="Tapia R."/>
            <person name="Han C."/>
            <person name="Goodwin L."/>
            <person name="Chen A."/>
            <person name="Palaniappan K."/>
            <person name="Land M."/>
            <person name="Hauser L."/>
            <person name="Chang Y.J."/>
            <person name="Jeffries C.D."/>
            <person name="Brambilla E.M."/>
            <person name="Rohde M."/>
            <person name="Goker M."/>
            <person name="Detter J.C."/>
            <person name="Woyke T."/>
            <person name="Bristow J."/>
            <person name="Eisen J.A."/>
            <person name="Markowitz V."/>
            <person name="Hugenholtz P."/>
            <person name="Kyrpides N.C."/>
            <person name="Klenk H.P."/>
        </authorList>
    </citation>
    <scope>NUCLEOTIDE SEQUENCE [LARGE SCALE GENOMIC DNA]</scope>
    <source>
        <strain evidence="11">DSM 21211 / LMG 22137 / NRRL B-23946 / LB-34</strain>
    </source>
</reference>
<dbReference type="InterPro" id="IPR017972">
    <property type="entry name" value="Cyt_P450_CS"/>
</dbReference>
<proteinExistence type="inferred from homology"/>
<dbReference type="GO" id="GO:0016705">
    <property type="term" value="F:oxidoreductase activity, acting on paired donors, with incorporation or reduction of molecular oxygen"/>
    <property type="evidence" value="ECO:0007669"/>
    <property type="project" value="InterPro"/>
</dbReference>
<dbReference type="eggNOG" id="COG2124">
    <property type="taxonomic scope" value="Bacteria"/>
</dbReference>
<organism evidence="10 11">
    <name type="scientific">Deinococcus maricopensis (strain DSM 21211 / LMG 22137 / NRRL B-23946 / LB-34)</name>
    <dbReference type="NCBI Taxonomy" id="709986"/>
    <lineage>
        <taxon>Bacteria</taxon>
        <taxon>Thermotogati</taxon>
        <taxon>Deinococcota</taxon>
        <taxon>Deinococci</taxon>
        <taxon>Deinococcales</taxon>
        <taxon>Deinococcaceae</taxon>
        <taxon>Deinococcus</taxon>
    </lineage>
</organism>
<evidence type="ECO:0000256" key="1">
    <source>
        <dbReference type="ARBA" id="ARBA00001971"/>
    </source>
</evidence>
<comment type="similarity">
    <text evidence="2 9">Belongs to the cytochrome P450 family.</text>
</comment>
<dbReference type="SUPFAM" id="SSF48264">
    <property type="entry name" value="Cytochrome P450"/>
    <property type="match status" value="1"/>
</dbReference>
<evidence type="ECO:0000256" key="4">
    <source>
        <dbReference type="ARBA" id="ARBA00022723"/>
    </source>
</evidence>
<evidence type="ECO:0000256" key="2">
    <source>
        <dbReference type="ARBA" id="ARBA00010617"/>
    </source>
</evidence>
<feature type="binding site" description="axial binding residue" evidence="8">
    <location>
        <position position="389"/>
    </location>
    <ligand>
        <name>heme</name>
        <dbReference type="ChEBI" id="CHEBI:30413"/>
    </ligand>
    <ligandPart>
        <name>Fe</name>
        <dbReference type="ChEBI" id="CHEBI:18248"/>
    </ligandPart>
</feature>
<keyword evidence="7 9" id="KW-0503">Monooxygenase</keyword>
<dbReference type="GO" id="GO:0016125">
    <property type="term" value="P:sterol metabolic process"/>
    <property type="evidence" value="ECO:0007669"/>
    <property type="project" value="TreeGrafter"/>
</dbReference>
<dbReference type="PANTHER" id="PTHR24286:SF24">
    <property type="entry name" value="LANOSTEROL 14-ALPHA DEMETHYLASE"/>
    <property type="match status" value="1"/>
</dbReference>
<dbReference type="InterPro" id="IPR001128">
    <property type="entry name" value="Cyt_P450"/>
</dbReference>
<dbReference type="GO" id="GO:0004497">
    <property type="term" value="F:monooxygenase activity"/>
    <property type="evidence" value="ECO:0007669"/>
    <property type="project" value="UniProtKB-KW"/>
</dbReference>
<dbReference type="InterPro" id="IPR002401">
    <property type="entry name" value="Cyt_P450_E_grp-I"/>
</dbReference>
<keyword evidence="11" id="KW-1185">Reference proteome</keyword>
<protein>
    <submittedName>
        <fullName evidence="10">Cytochrome P450</fullName>
    </submittedName>
</protein>